<dbReference type="PROSITE" id="PS50089">
    <property type="entry name" value="ZF_RING_2"/>
    <property type="match status" value="1"/>
</dbReference>
<dbReference type="AlphaFoldDB" id="A0A6P5YA61"/>
<dbReference type="FunFam" id="3.30.40.10:FF:000388">
    <property type="entry name" value="Putative RING zinc finger domain superfamily protein"/>
    <property type="match status" value="1"/>
</dbReference>
<accession>A0A6P5YA61</accession>
<evidence type="ECO:0000259" key="3">
    <source>
        <dbReference type="PROSITE" id="PS50089"/>
    </source>
</evidence>
<reference evidence="5" key="1">
    <citation type="submission" date="2025-08" db="UniProtKB">
        <authorList>
            <consortium name="RefSeq"/>
        </authorList>
    </citation>
    <scope>IDENTIFICATION</scope>
    <source>
        <tissue evidence="5">Fruit stalk</tissue>
    </source>
</reference>
<keyword evidence="4" id="KW-1185">Reference proteome</keyword>
<dbReference type="KEGG" id="dzi:111289824"/>
<feature type="compositionally biased region" description="Gly residues" evidence="2">
    <location>
        <begin position="1"/>
        <end position="20"/>
    </location>
</feature>
<dbReference type="RefSeq" id="XP_022736896.1">
    <property type="nucleotide sequence ID" value="XM_022881161.1"/>
</dbReference>
<evidence type="ECO:0000256" key="1">
    <source>
        <dbReference type="PROSITE-ProRule" id="PRU00175"/>
    </source>
</evidence>
<dbReference type="InterPro" id="IPR013083">
    <property type="entry name" value="Znf_RING/FYVE/PHD"/>
</dbReference>
<dbReference type="PANTHER" id="PTHR47531">
    <property type="entry name" value="RING/U-BOX SUPERFAMILY PROTEIN"/>
    <property type="match status" value="1"/>
</dbReference>
<sequence length="520" mass="57654">MGSGGSKGSCRGGGGGGGEAGASVASSSSGGRWERSKGKNRVFQSSCLGAPSGSAYADFDHQVIDHRNKDHGSNFTNRNRRDPESESDHVKRERYRNVKGEAASADEMPMPCISSSDIDRDASRSGSRSGRTAAAVNHSPSRCLSGFSFLPGDVSFRLGRANSLGSFRTYPVSPTSLAMLNRDDNSVTLEPQQLPHNSSSAHNANLHSPIIFNDADRDRDRDRRVGVGSREPVERNVRFSRTLSVGRLRDRVLRRASLSDFTFCPLQQGRQHTNQTHAFEGDRETRQSATSPSTTTSSHTPPVISHNSVFNIQGHEVETSRSREARYHDLLEHRSNFLERRRRIRSQVRALQRLGSRFENFSGHERSCILSGQHRTGRCTCHVNNRDSNSNNDTSARASISRIVMLAEALFEVLDEIHQQSVVLSSRPSVSSIGSVPAPNEVVESLPVKVYNKSDKLQNDEAAQCYICLVEYEQGDSMRILPCNHEFHRICIDKWLKEIHRVCPLCRGDICRPDSSPVEN</sequence>
<evidence type="ECO:0000313" key="5">
    <source>
        <dbReference type="RefSeq" id="XP_022736896.1"/>
    </source>
</evidence>
<dbReference type="GeneID" id="111289824"/>
<feature type="region of interest" description="Disordered" evidence="2">
    <location>
        <begin position="277"/>
        <end position="306"/>
    </location>
</feature>
<dbReference type="Proteomes" id="UP000515121">
    <property type="component" value="Unplaced"/>
</dbReference>
<feature type="compositionally biased region" description="Basic and acidic residues" evidence="2">
    <location>
        <begin position="79"/>
        <end position="99"/>
    </location>
</feature>
<protein>
    <submittedName>
        <fullName evidence="5">Uncharacterized protein LOC111289824 isoform X1</fullName>
    </submittedName>
</protein>
<organism evidence="4 5">
    <name type="scientific">Durio zibethinus</name>
    <name type="common">Durian</name>
    <dbReference type="NCBI Taxonomy" id="66656"/>
    <lineage>
        <taxon>Eukaryota</taxon>
        <taxon>Viridiplantae</taxon>
        <taxon>Streptophyta</taxon>
        <taxon>Embryophyta</taxon>
        <taxon>Tracheophyta</taxon>
        <taxon>Spermatophyta</taxon>
        <taxon>Magnoliopsida</taxon>
        <taxon>eudicotyledons</taxon>
        <taxon>Gunneridae</taxon>
        <taxon>Pentapetalae</taxon>
        <taxon>rosids</taxon>
        <taxon>malvids</taxon>
        <taxon>Malvales</taxon>
        <taxon>Malvaceae</taxon>
        <taxon>Helicteroideae</taxon>
        <taxon>Durio</taxon>
    </lineage>
</organism>
<dbReference type="Pfam" id="PF13639">
    <property type="entry name" value="zf-RING_2"/>
    <property type="match status" value="1"/>
</dbReference>
<feature type="region of interest" description="Disordered" evidence="2">
    <location>
        <begin position="67"/>
        <end position="137"/>
    </location>
</feature>
<feature type="compositionally biased region" description="Low complexity" evidence="2">
    <location>
        <begin position="195"/>
        <end position="209"/>
    </location>
</feature>
<dbReference type="OrthoDB" id="8062037at2759"/>
<dbReference type="GO" id="GO:0008270">
    <property type="term" value="F:zinc ion binding"/>
    <property type="evidence" value="ECO:0007669"/>
    <property type="project" value="UniProtKB-KW"/>
</dbReference>
<feature type="compositionally biased region" description="Basic and acidic residues" evidence="2">
    <location>
        <begin position="214"/>
        <end position="229"/>
    </location>
</feature>
<dbReference type="SUPFAM" id="SSF57850">
    <property type="entry name" value="RING/U-box"/>
    <property type="match status" value="1"/>
</dbReference>
<name>A0A6P5YA61_DURZI</name>
<keyword evidence="1" id="KW-0862">Zinc</keyword>
<dbReference type="SMART" id="SM00184">
    <property type="entry name" value="RING"/>
    <property type="match status" value="1"/>
</dbReference>
<evidence type="ECO:0000313" key="4">
    <source>
        <dbReference type="Proteomes" id="UP000515121"/>
    </source>
</evidence>
<keyword evidence="1" id="KW-0479">Metal-binding</keyword>
<feature type="compositionally biased region" description="Low complexity" evidence="2">
    <location>
        <begin position="21"/>
        <end position="31"/>
    </location>
</feature>
<feature type="compositionally biased region" description="Low complexity" evidence="2">
    <location>
        <begin position="124"/>
        <end position="135"/>
    </location>
</feature>
<feature type="region of interest" description="Disordered" evidence="2">
    <location>
        <begin position="1"/>
        <end position="47"/>
    </location>
</feature>
<proteinExistence type="predicted"/>
<feature type="compositionally biased region" description="Low complexity" evidence="2">
    <location>
        <begin position="288"/>
        <end position="302"/>
    </location>
</feature>
<gene>
    <name evidence="5" type="primary">LOC111289824</name>
</gene>
<dbReference type="Gene3D" id="3.30.40.10">
    <property type="entry name" value="Zinc/RING finger domain, C3HC4 (zinc finger)"/>
    <property type="match status" value="1"/>
</dbReference>
<feature type="region of interest" description="Disordered" evidence="2">
    <location>
        <begin position="195"/>
        <end position="229"/>
    </location>
</feature>
<dbReference type="PANTHER" id="PTHR47531:SF2">
    <property type="entry name" value="RING_U-BOX SUPERFAMILY PROTEIN"/>
    <property type="match status" value="1"/>
</dbReference>
<evidence type="ECO:0000256" key="2">
    <source>
        <dbReference type="SAM" id="MobiDB-lite"/>
    </source>
</evidence>
<keyword evidence="1" id="KW-0863">Zinc-finger</keyword>
<dbReference type="InterPro" id="IPR001841">
    <property type="entry name" value="Znf_RING"/>
</dbReference>
<feature type="domain" description="RING-type" evidence="3">
    <location>
        <begin position="465"/>
        <end position="507"/>
    </location>
</feature>